<reference evidence="1 2" key="1">
    <citation type="submission" date="2015-07" db="EMBL/GenBank/DDBJ databases">
        <title>The genome of Eufriesea mexicana.</title>
        <authorList>
            <person name="Pan H."/>
            <person name="Kapheim K."/>
        </authorList>
    </citation>
    <scope>NUCLEOTIDE SEQUENCE [LARGE SCALE GENOMIC DNA]</scope>
    <source>
        <strain evidence="1">0111107269</strain>
        <tissue evidence="1">Whole body</tissue>
    </source>
</reference>
<keyword evidence="2" id="KW-1185">Reference proteome</keyword>
<organism evidence="1 2">
    <name type="scientific">Eufriesea mexicana</name>
    <dbReference type="NCBI Taxonomy" id="516756"/>
    <lineage>
        <taxon>Eukaryota</taxon>
        <taxon>Metazoa</taxon>
        <taxon>Ecdysozoa</taxon>
        <taxon>Arthropoda</taxon>
        <taxon>Hexapoda</taxon>
        <taxon>Insecta</taxon>
        <taxon>Pterygota</taxon>
        <taxon>Neoptera</taxon>
        <taxon>Endopterygota</taxon>
        <taxon>Hymenoptera</taxon>
        <taxon>Apocrita</taxon>
        <taxon>Aculeata</taxon>
        <taxon>Apoidea</taxon>
        <taxon>Anthophila</taxon>
        <taxon>Apidae</taxon>
        <taxon>Eufriesea</taxon>
    </lineage>
</organism>
<evidence type="ECO:0000313" key="2">
    <source>
        <dbReference type="Proteomes" id="UP000250275"/>
    </source>
</evidence>
<gene>
    <name evidence="1" type="ORF">WN48_07535</name>
</gene>
<protein>
    <submittedName>
        <fullName evidence="1">Uncharacterized protein</fullName>
    </submittedName>
</protein>
<accession>A0A310SLL1</accession>
<evidence type="ECO:0000313" key="1">
    <source>
        <dbReference type="EMBL" id="OAD62024.1"/>
    </source>
</evidence>
<name>A0A310SLL1_9HYME</name>
<dbReference type="EMBL" id="KQ759899">
    <property type="protein sequence ID" value="OAD62024.1"/>
    <property type="molecule type" value="Genomic_DNA"/>
</dbReference>
<dbReference type="AlphaFoldDB" id="A0A310SLL1"/>
<proteinExistence type="predicted"/>
<sequence length="74" mass="8555">MWNILWVCEDFLKLFNNRITKVFKTTCFGLLIFPDALLKLWYFYESKSGISTSSVTKDANLALEGYVNVRAGPR</sequence>
<dbReference type="Proteomes" id="UP000250275">
    <property type="component" value="Unassembled WGS sequence"/>
</dbReference>